<evidence type="ECO:0000256" key="7">
    <source>
        <dbReference type="ARBA" id="ARBA00023034"/>
    </source>
</evidence>
<dbReference type="OMA" id="QYISCIN"/>
<evidence type="ECO:0000256" key="5">
    <source>
        <dbReference type="ARBA" id="ARBA00022968"/>
    </source>
</evidence>
<evidence type="ECO:0000313" key="11">
    <source>
        <dbReference type="Proteomes" id="UP000007875"/>
    </source>
</evidence>
<dbReference type="InterPro" id="IPR029044">
    <property type="entry name" value="Nucleotide-diphossugar_trans"/>
</dbReference>
<dbReference type="InterPro" id="IPR008428">
    <property type="entry name" value="Chond_GalNAc"/>
</dbReference>
<sequence length="323" mass="36923">MKDILQRSDPFHGTTYVVHFETDQKQGVLQMRRPHVVGKPKLLSINHVNNQQIINIISPISKVTERFNLFLERYERNVLNNPSAGPVRIIFVIFREEDEKSGKDNSVSHVTSVLDQFRARNTRAMIEYIFTKGEFNRAVGLHAGVMQCKDDEIVLFLDVDLKIGPEFLGRVRRNTLQHKRVIFPIMFSQYDPDILDAAAAIDTSIYPDVEHKVDINKQTGFWIYYAFGVAAMYKSDYLKVGGFRLDIRGWGGEDVDLLKKMIAHPTLDVMSIVDYDLIHIYHKRGCDVTLAADQYAMCVGAWAETLGSQLEVGTLYLNSHNEL</sequence>
<keyword evidence="7 9" id="KW-0333">Golgi apparatus</keyword>
<evidence type="ECO:0000256" key="3">
    <source>
        <dbReference type="ARBA" id="ARBA00022679"/>
    </source>
</evidence>
<evidence type="ECO:0000313" key="10">
    <source>
        <dbReference type="Ensembl" id="ENSCSAVP00000005898.1"/>
    </source>
</evidence>
<accession>H2YKP6</accession>
<dbReference type="HOGENOM" id="CLU_025958_1_0_1"/>
<evidence type="ECO:0000256" key="1">
    <source>
        <dbReference type="ARBA" id="ARBA00004447"/>
    </source>
</evidence>
<dbReference type="GO" id="GO:0047238">
    <property type="term" value="F:glucuronosyl-N-acetylgalactosaminyl-proteoglycan 4-beta-N-acetylgalactosaminyltransferase activity"/>
    <property type="evidence" value="ECO:0007669"/>
    <property type="project" value="TreeGrafter"/>
</dbReference>
<keyword evidence="6" id="KW-1133">Transmembrane helix</keyword>
<evidence type="ECO:0000256" key="8">
    <source>
        <dbReference type="ARBA" id="ARBA00023136"/>
    </source>
</evidence>
<reference evidence="11" key="1">
    <citation type="submission" date="2003-08" db="EMBL/GenBank/DDBJ databases">
        <authorList>
            <person name="Birren B."/>
            <person name="Nusbaum C."/>
            <person name="Abebe A."/>
            <person name="Abouelleil A."/>
            <person name="Adekoya E."/>
            <person name="Ait-zahra M."/>
            <person name="Allen N."/>
            <person name="Allen T."/>
            <person name="An P."/>
            <person name="Anderson M."/>
            <person name="Anderson S."/>
            <person name="Arachchi H."/>
            <person name="Armbruster J."/>
            <person name="Bachantsang P."/>
            <person name="Baldwin J."/>
            <person name="Barry A."/>
            <person name="Bayul T."/>
            <person name="Blitshsteyn B."/>
            <person name="Bloom T."/>
            <person name="Blye J."/>
            <person name="Boguslavskiy L."/>
            <person name="Borowsky M."/>
            <person name="Boukhgalter B."/>
            <person name="Brunache A."/>
            <person name="Butler J."/>
            <person name="Calixte N."/>
            <person name="Calvo S."/>
            <person name="Camarata J."/>
            <person name="Campo K."/>
            <person name="Chang J."/>
            <person name="Cheshatsang Y."/>
            <person name="Citroen M."/>
            <person name="Collymore A."/>
            <person name="Considine T."/>
            <person name="Cook A."/>
            <person name="Cooke P."/>
            <person name="Corum B."/>
            <person name="Cuomo C."/>
            <person name="David R."/>
            <person name="Dawoe T."/>
            <person name="Degray S."/>
            <person name="Dodge S."/>
            <person name="Dooley K."/>
            <person name="Dorje P."/>
            <person name="Dorjee K."/>
            <person name="Dorris L."/>
            <person name="Duffey N."/>
            <person name="Dupes A."/>
            <person name="Elkins T."/>
            <person name="Engels R."/>
            <person name="Erickson J."/>
            <person name="Farina A."/>
            <person name="Faro S."/>
            <person name="Ferreira P."/>
            <person name="Fischer H."/>
            <person name="Fitzgerald M."/>
            <person name="Foley K."/>
            <person name="Gage D."/>
            <person name="Galagan J."/>
            <person name="Gearin G."/>
            <person name="Gnerre S."/>
            <person name="Gnirke A."/>
            <person name="Goyette A."/>
            <person name="Graham J."/>
            <person name="Grandbois E."/>
            <person name="Gyaltsen K."/>
            <person name="Hafez N."/>
            <person name="Hagopian D."/>
            <person name="Hagos B."/>
            <person name="Hall J."/>
            <person name="Hatcher B."/>
            <person name="Heller A."/>
            <person name="Higgins H."/>
            <person name="Honan T."/>
            <person name="Horn A."/>
            <person name="Houde N."/>
            <person name="Hughes L."/>
            <person name="Hulme W."/>
            <person name="Husby E."/>
            <person name="Iliev I."/>
            <person name="Jaffe D."/>
            <person name="Jones C."/>
            <person name="Kamal M."/>
            <person name="Kamat A."/>
            <person name="Kamvysselis M."/>
            <person name="Karlsson E."/>
            <person name="Kells C."/>
            <person name="Kieu A."/>
            <person name="Kisner P."/>
            <person name="Kodira C."/>
            <person name="Kulbokas E."/>
            <person name="Labutti K."/>
            <person name="Lama D."/>
            <person name="Landers T."/>
            <person name="Leger J."/>
            <person name="Levine S."/>
            <person name="Lewis D."/>
            <person name="Lewis T."/>
            <person name="Lindblad-toh K."/>
            <person name="Liu X."/>
            <person name="Lokyitsang T."/>
            <person name="Lokyitsang Y."/>
            <person name="Lucien O."/>
            <person name="Lui A."/>
            <person name="Ma L.J."/>
            <person name="Mabbitt R."/>
            <person name="Macdonald J."/>
            <person name="Maclean C."/>
            <person name="Major J."/>
            <person name="Manning J."/>
            <person name="Marabella R."/>
            <person name="Maru K."/>
            <person name="Matthews C."/>
            <person name="Mauceli E."/>
            <person name="Mccarthy M."/>
            <person name="Mcdonough S."/>
            <person name="Mcghee T."/>
            <person name="Meldrim J."/>
            <person name="Meneus L."/>
            <person name="Mesirov J."/>
            <person name="Mihalev A."/>
            <person name="Mihova T."/>
            <person name="Mikkelsen T."/>
            <person name="Mlenga V."/>
            <person name="Moru K."/>
            <person name="Mozes J."/>
            <person name="Mulrain L."/>
            <person name="Munson G."/>
            <person name="Naylor J."/>
            <person name="Newes C."/>
            <person name="Nguyen C."/>
            <person name="Nguyen N."/>
            <person name="Nguyen T."/>
            <person name="Nicol R."/>
            <person name="Nielsen C."/>
            <person name="Nizzari M."/>
            <person name="Norbu C."/>
            <person name="Norbu N."/>
            <person name="O'donnell P."/>
            <person name="Okoawo O."/>
            <person name="O'leary S."/>
            <person name="Omotosho B."/>
            <person name="O'neill K."/>
            <person name="Osman S."/>
            <person name="Parker S."/>
            <person name="Perrin D."/>
            <person name="Phunkhang P."/>
            <person name="Piqani B."/>
            <person name="Purcell S."/>
            <person name="Rachupka T."/>
            <person name="Ramasamy U."/>
            <person name="Rameau R."/>
            <person name="Ray V."/>
            <person name="Raymond C."/>
            <person name="Retta R."/>
            <person name="Richardson S."/>
            <person name="Rise C."/>
            <person name="Rodriguez J."/>
            <person name="Rogers J."/>
            <person name="Rogov P."/>
            <person name="Rutman M."/>
            <person name="Schupbach R."/>
            <person name="Seaman C."/>
            <person name="Settipalli S."/>
            <person name="Sharpe T."/>
            <person name="Sheridan J."/>
            <person name="Sherpa N."/>
            <person name="Shi J."/>
            <person name="Smirnov S."/>
            <person name="Smith C."/>
            <person name="Sougnez C."/>
            <person name="Spencer B."/>
            <person name="Stalker J."/>
            <person name="Stange-thomann N."/>
            <person name="Stavropoulos S."/>
            <person name="Stetson K."/>
            <person name="Stone C."/>
            <person name="Stone S."/>
            <person name="Stubbs M."/>
            <person name="Talamas J."/>
            <person name="Tchuinga P."/>
            <person name="Tenzing P."/>
            <person name="Tesfaye S."/>
            <person name="Theodore J."/>
            <person name="Thoulutsang Y."/>
            <person name="Topham K."/>
            <person name="Towey S."/>
            <person name="Tsamla T."/>
            <person name="Tsomo N."/>
            <person name="Vallee D."/>
            <person name="Vassiliev H."/>
            <person name="Venkataraman V."/>
            <person name="Vinson J."/>
            <person name="Vo A."/>
            <person name="Wade C."/>
            <person name="Wang S."/>
            <person name="Wangchuk T."/>
            <person name="Wangdi T."/>
            <person name="Whittaker C."/>
            <person name="Wilkinson J."/>
            <person name="Wu Y."/>
            <person name="Wyman D."/>
            <person name="Yadav S."/>
            <person name="Yang S."/>
            <person name="Yang X."/>
            <person name="Yeager S."/>
            <person name="Yee E."/>
            <person name="Young G."/>
            <person name="Zainoun J."/>
            <person name="Zembeck L."/>
            <person name="Zimmer A."/>
            <person name="Zody M."/>
            <person name="Lander E."/>
        </authorList>
    </citation>
    <scope>NUCLEOTIDE SEQUENCE [LARGE SCALE GENOMIC DNA]</scope>
</reference>
<keyword evidence="4" id="KW-0812">Transmembrane</keyword>
<keyword evidence="8" id="KW-0472">Membrane</keyword>
<protein>
    <recommendedName>
        <fullName evidence="9">Hexosyltransferase</fullName>
        <ecNumber evidence="9">2.4.1.-</ecNumber>
    </recommendedName>
</protein>
<dbReference type="Gene3D" id="3.90.550.10">
    <property type="entry name" value="Spore Coat Polysaccharide Biosynthesis Protein SpsA, Chain A"/>
    <property type="match status" value="1"/>
</dbReference>
<name>H2YKP6_CIOSA</name>
<keyword evidence="5 9" id="KW-0735">Signal-anchor</keyword>
<comment type="subcellular location">
    <subcellularLocation>
        <location evidence="1 9">Golgi apparatus</location>
        <location evidence="1 9">Golgi stack membrane</location>
        <topology evidence="1 9">Single-pass type II membrane protein</topology>
    </subcellularLocation>
</comment>
<evidence type="ECO:0000256" key="2">
    <source>
        <dbReference type="ARBA" id="ARBA00009239"/>
    </source>
</evidence>
<evidence type="ECO:0000256" key="9">
    <source>
        <dbReference type="RuleBase" id="RU364016"/>
    </source>
</evidence>
<evidence type="ECO:0000256" key="4">
    <source>
        <dbReference type="ARBA" id="ARBA00022692"/>
    </source>
</evidence>
<reference evidence="10" key="3">
    <citation type="submission" date="2025-09" db="UniProtKB">
        <authorList>
            <consortium name="Ensembl"/>
        </authorList>
    </citation>
    <scope>IDENTIFICATION</scope>
</reference>
<keyword evidence="3 9" id="KW-0808">Transferase</keyword>
<evidence type="ECO:0000256" key="6">
    <source>
        <dbReference type="ARBA" id="ARBA00022989"/>
    </source>
</evidence>
<reference evidence="10" key="2">
    <citation type="submission" date="2025-08" db="UniProtKB">
        <authorList>
            <consortium name="Ensembl"/>
        </authorList>
    </citation>
    <scope>IDENTIFICATION</scope>
</reference>
<dbReference type="GO" id="GO:0032580">
    <property type="term" value="C:Golgi cisterna membrane"/>
    <property type="evidence" value="ECO:0007669"/>
    <property type="project" value="UniProtKB-SubCell"/>
</dbReference>
<dbReference type="Proteomes" id="UP000007875">
    <property type="component" value="Unassembled WGS sequence"/>
</dbReference>
<organism evidence="10 11">
    <name type="scientific">Ciona savignyi</name>
    <name type="common">Pacific transparent sea squirt</name>
    <dbReference type="NCBI Taxonomy" id="51511"/>
    <lineage>
        <taxon>Eukaryota</taxon>
        <taxon>Metazoa</taxon>
        <taxon>Chordata</taxon>
        <taxon>Tunicata</taxon>
        <taxon>Ascidiacea</taxon>
        <taxon>Phlebobranchia</taxon>
        <taxon>Cionidae</taxon>
        <taxon>Ciona</taxon>
    </lineage>
</organism>
<dbReference type="Pfam" id="PF05679">
    <property type="entry name" value="CHGN"/>
    <property type="match status" value="1"/>
</dbReference>
<dbReference type="AlphaFoldDB" id="H2YKP6"/>
<dbReference type="InParanoid" id="H2YKP6"/>
<dbReference type="SUPFAM" id="SSF53448">
    <property type="entry name" value="Nucleotide-diphospho-sugar transferases"/>
    <property type="match status" value="1"/>
</dbReference>
<dbReference type="EC" id="2.4.1.-" evidence="9"/>
<dbReference type="Ensembl" id="ENSCSAVT00000005973.1">
    <property type="protein sequence ID" value="ENSCSAVP00000005898.1"/>
    <property type="gene ID" value="ENSCSAVG00000003522.1"/>
</dbReference>
<dbReference type="PANTHER" id="PTHR12369">
    <property type="entry name" value="CHONDROITIN SYNTHASE"/>
    <property type="match status" value="1"/>
</dbReference>
<comment type="similarity">
    <text evidence="2 9">Belongs to the chondroitin N-acetylgalactosaminyltransferase family.</text>
</comment>
<keyword evidence="11" id="KW-1185">Reference proteome</keyword>
<dbReference type="eggNOG" id="KOG3588">
    <property type="taxonomic scope" value="Eukaryota"/>
</dbReference>
<dbReference type="PANTHER" id="PTHR12369:SF11">
    <property type="entry name" value="HEXOSYLTRANSFERASE"/>
    <property type="match status" value="1"/>
</dbReference>
<dbReference type="InterPro" id="IPR051227">
    <property type="entry name" value="CS_glycosyltransferase"/>
</dbReference>
<dbReference type="GeneTree" id="ENSGT01050000244857"/>
<dbReference type="STRING" id="51511.ENSCSAVP00000005898"/>
<proteinExistence type="inferred from homology"/>